<dbReference type="PANTHER" id="PTHR23041">
    <property type="entry name" value="RING FINGER DOMAIN-CONTAINING"/>
    <property type="match status" value="1"/>
</dbReference>
<gene>
    <name evidence="7" type="ORF">CYLTODRAFT_441480</name>
</gene>
<protein>
    <recommendedName>
        <fullName evidence="6">RING-type domain-containing protein</fullName>
    </recommendedName>
</protein>
<evidence type="ECO:0000256" key="3">
    <source>
        <dbReference type="ARBA" id="ARBA00022833"/>
    </source>
</evidence>
<dbReference type="PANTHER" id="PTHR23041:SF78">
    <property type="entry name" value="E3 UBIQUITIN-PROTEIN LIGASE RNF4"/>
    <property type="match status" value="1"/>
</dbReference>
<dbReference type="InterPro" id="IPR027370">
    <property type="entry name" value="Znf-RING_euk"/>
</dbReference>
<dbReference type="Gene3D" id="3.30.40.10">
    <property type="entry name" value="Zinc/RING finger domain, C3HC4 (zinc finger)"/>
    <property type="match status" value="1"/>
</dbReference>
<evidence type="ECO:0000313" key="7">
    <source>
        <dbReference type="EMBL" id="KIY71092.1"/>
    </source>
</evidence>
<feature type="region of interest" description="Disordered" evidence="5">
    <location>
        <begin position="1"/>
        <end position="50"/>
    </location>
</feature>
<evidence type="ECO:0000256" key="2">
    <source>
        <dbReference type="ARBA" id="ARBA00022771"/>
    </source>
</evidence>
<proteinExistence type="predicted"/>
<evidence type="ECO:0000256" key="4">
    <source>
        <dbReference type="PROSITE-ProRule" id="PRU00175"/>
    </source>
</evidence>
<dbReference type="InterPro" id="IPR047134">
    <property type="entry name" value="RNF4"/>
</dbReference>
<keyword evidence="2 4" id="KW-0863">Zinc-finger</keyword>
<dbReference type="InterPro" id="IPR017907">
    <property type="entry name" value="Znf_RING_CS"/>
</dbReference>
<dbReference type="Pfam" id="PF13445">
    <property type="entry name" value="zf-RING_UBOX"/>
    <property type="match status" value="1"/>
</dbReference>
<evidence type="ECO:0000259" key="6">
    <source>
        <dbReference type="PROSITE" id="PS50089"/>
    </source>
</evidence>
<dbReference type="Proteomes" id="UP000054007">
    <property type="component" value="Unassembled WGS sequence"/>
</dbReference>
<dbReference type="STRING" id="1314674.A0A0D7BKT5"/>
<feature type="region of interest" description="Disordered" evidence="5">
    <location>
        <begin position="233"/>
        <end position="267"/>
    </location>
</feature>
<keyword evidence="8" id="KW-1185">Reference proteome</keyword>
<organism evidence="7 8">
    <name type="scientific">Cylindrobasidium torrendii FP15055 ss-10</name>
    <dbReference type="NCBI Taxonomy" id="1314674"/>
    <lineage>
        <taxon>Eukaryota</taxon>
        <taxon>Fungi</taxon>
        <taxon>Dikarya</taxon>
        <taxon>Basidiomycota</taxon>
        <taxon>Agaricomycotina</taxon>
        <taxon>Agaricomycetes</taxon>
        <taxon>Agaricomycetidae</taxon>
        <taxon>Agaricales</taxon>
        <taxon>Marasmiineae</taxon>
        <taxon>Physalacriaceae</taxon>
        <taxon>Cylindrobasidium</taxon>
    </lineage>
</organism>
<dbReference type="GO" id="GO:0008270">
    <property type="term" value="F:zinc ion binding"/>
    <property type="evidence" value="ECO:0007669"/>
    <property type="project" value="UniProtKB-KW"/>
</dbReference>
<feature type="domain" description="RING-type" evidence="6">
    <location>
        <begin position="120"/>
        <end position="210"/>
    </location>
</feature>
<evidence type="ECO:0000256" key="1">
    <source>
        <dbReference type="ARBA" id="ARBA00022723"/>
    </source>
</evidence>
<dbReference type="InterPro" id="IPR013083">
    <property type="entry name" value="Znf_RING/FYVE/PHD"/>
</dbReference>
<dbReference type="PROSITE" id="PS50089">
    <property type="entry name" value="ZF_RING_2"/>
    <property type="match status" value="1"/>
</dbReference>
<sequence length="267" mass="29477">MPPTRASNRTKRASPIGEKRGSRSAAAANDVIVISSDDEEDAPPKSTTNKNVVKLESQIKRMKKDNEKLLSELSSMKSAFKKTEVARQEAETKAKLAAANVLSGSSPAINTDKLEDITCCEICTGKMWAPFILPDCGHVFCQNCLQGWFATTKRQYQTAHPQHLPNAPVLLPQWVTELVYYRNTSVQQLHDVVTPLLQQDKPDYNCPTCRKSLKTRPVECFAIKSLVSIVAAAEGESSPKKDPPRKTGRGRNKAPPTPPTPFAEFFP</sequence>
<dbReference type="InterPro" id="IPR001841">
    <property type="entry name" value="Znf_RING"/>
</dbReference>
<accession>A0A0D7BKT5</accession>
<keyword evidence="1" id="KW-0479">Metal-binding</keyword>
<evidence type="ECO:0000256" key="5">
    <source>
        <dbReference type="SAM" id="MobiDB-lite"/>
    </source>
</evidence>
<dbReference type="AlphaFoldDB" id="A0A0D7BKT5"/>
<reference evidence="7 8" key="1">
    <citation type="journal article" date="2015" name="Fungal Genet. Biol.">
        <title>Evolution of novel wood decay mechanisms in Agaricales revealed by the genome sequences of Fistulina hepatica and Cylindrobasidium torrendii.</title>
        <authorList>
            <person name="Floudas D."/>
            <person name="Held B.W."/>
            <person name="Riley R."/>
            <person name="Nagy L.G."/>
            <person name="Koehler G."/>
            <person name="Ransdell A.S."/>
            <person name="Younus H."/>
            <person name="Chow J."/>
            <person name="Chiniquy J."/>
            <person name="Lipzen A."/>
            <person name="Tritt A."/>
            <person name="Sun H."/>
            <person name="Haridas S."/>
            <person name="LaButti K."/>
            <person name="Ohm R.A."/>
            <person name="Kues U."/>
            <person name="Blanchette R.A."/>
            <person name="Grigoriev I.V."/>
            <person name="Minto R.E."/>
            <person name="Hibbett D.S."/>
        </authorList>
    </citation>
    <scope>NUCLEOTIDE SEQUENCE [LARGE SCALE GENOMIC DNA]</scope>
    <source>
        <strain evidence="7 8">FP15055 ss-10</strain>
    </source>
</reference>
<dbReference type="PROSITE" id="PS00518">
    <property type="entry name" value="ZF_RING_1"/>
    <property type="match status" value="1"/>
</dbReference>
<name>A0A0D7BKT5_9AGAR</name>
<dbReference type="SUPFAM" id="SSF57850">
    <property type="entry name" value="RING/U-box"/>
    <property type="match status" value="1"/>
</dbReference>
<dbReference type="OrthoDB" id="3219336at2759"/>
<keyword evidence="3" id="KW-0862">Zinc</keyword>
<evidence type="ECO:0000313" key="8">
    <source>
        <dbReference type="Proteomes" id="UP000054007"/>
    </source>
</evidence>
<dbReference type="EMBL" id="KN880458">
    <property type="protein sequence ID" value="KIY71092.1"/>
    <property type="molecule type" value="Genomic_DNA"/>
</dbReference>
<dbReference type="SMART" id="SM00184">
    <property type="entry name" value="RING"/>
    <property type="match status" value="1"/>
</dbReference>